<dbReference type="GO" id="GO:0005829">
    <property type="term" value="C:cytosol"/>
    <property type="evidence" value="ECO:0007669"/>
    <property type="project" value="TreeGrafter"/>
</dbReference>
<name>A0AAX6FGN8_IRIPA</name>
<comment type="caution">
    <text evidence="2">The sequence shown here is derived from an EMBL/GenBank/DDBJ whole genome shotgun (WGS) entry which is preliminary data.</text>
</comment>
<dbReference type="PANTHER" id="PTHR42908:SF3">
    <property type="entry name" value="ELONGATION FACTOR-LIKE GTPASE 1"/>
    <property type="match status" value="1"/>
</dbReference>
<dbReference type="CDD" id="cd04096">
    <property type="entry name" value="eEF2_snRNP_like_C"/>
    <property type="match status" value="1"/>
</dbReference>
<dbReference type="InterPro" id="IPR000640">
    <property type="entry name" value="EFG_V-like"/>
</dbReference>
<evidence type="ECO:0000259" key="1">
    <source>
        <dbReference type="SMART" id="SM00838"/>
    </source>
</evidence>
<sequence length="367" mass="41194">MLDESGDILGDVVEGKSVKKKITLQPCLSHDDGDSVTALKKRIIDSLESELESSYDKERVEKYKSLFLQYLQIILSLGPRHVGPNIFLVPDSKTADVINSNIGQKGFLVRGLCHVSKRIEFLDVADADEPINHSNTEESVGGIESLHAEADGNKSSIIFGFQLDTAAGPLCDEPMWGLAFIVEPYIFSGNSENIHQANQYAVFSGQVMTTVKEACRLVVLQSKPRLVEEMYFYELNTPTEYLGSMYAVLARRRARVLKEEMQEGSPLFTVYAYVPVAESFRFADELRRWTSGASSALLVLIYWEVLPEDPFFVSKTEEEIEEFGDGSSVHPNMARKLMNSVRRRKGLPMEEKVDQHAIKQRTLASKV</sequence>
<dbReference type="InterPro" id="IPR035647">
    <property type="entry name" value="EFG_III/V"/>
</dbReference>
<dbReference type="Gene3D" id="3.30.70.240">
    <property type="match status" value="1"/>
</dbReference>
<dbReference type="AlphaFoldDB" id="A0AAX6FGN8"/>
<dbReference type="GO" id="GO:0003924">
    <property type="term" value="F:GTPase activity"/>
    <property type="evidence" value="ECO:0007669"/>
    <property type="project" value="TreeGrafter"/>
</dbReference>
<feature type="domain" description="Elongation factor EFG" evidence="1">
    <location>
        <begin position="225"/>
        <end position="314"/>
    </location>
</feature>
<dbReference type="GO" id="GO:0043022">
    <property type="term" value="F:ribosome binding"/>
    <property type="evidence" value="ECO:0007669"/>
    <property type="project" value="TreeGrafter"/>
</dbReference>
<evidence type="ECO:0000313" key="2">
    <source>
        <dbReference type="EMBL" id="KAJ6815580.1"/>
    </source>
</evidence>
<proteinExistence type="predicted"/>
<reference evidence="2" key="1">
    <citation type="journal article" date="2023" name="GigaByte">
        <title>Genome assembly of the bearded iris, Iris pallida Lam.</title>
        <authorList>
            <person name="Bruccoleri R.E."/>
            <person name="Oakeley E.J."/>
            <person name="Faust A.M.E."/>
            <person name="Altorfer M."/>
            <person name="Dessus-Babus S."/>
            <person name="Burckhardt D."/>
            <person name="Oertli M."/>
            <person name="Naumann U."/>
            <person name="Petersen F."/>
            <person name="Wong J."/>
        </authorList>
    </citation>
    <scope>NUCLEOTIDE SEQUENCE</scope>
    <source>
        <strain evidence="2">GSM-AAB239-AS_SAM_17_03QT</strain>
    </source>
</reference>
<evidence type="ECO:0000313" key="3">
    <source>
        <dbReference type="Proteomes" id="UP001140949"/>
    </source>
</evidence>
<dbReference type="EMBL" id="JANAVB010028818">
    <property type="protein sequence ID" value="KAJ6815580.1"/>
    <property type="molecule type" value="Genomic_DNA"/>
</dbReference>
<keyword evidence="3" id="KW-1185">Reference proteome</keyword>
<dbReference type="FunFam" id="3.30.70.240:FF:000006">
    <property type="entry name" value="Elongation factor like GTPase 1"/>
    <property type="match status" value="1"/>
</dbReference>
<dbReference type="SUPFAM" id="SSF54211">
    <property type="entry name" value="Ribosomal protein S5 domain 2-like"/>
    <property type="match status" value="1"/>
</dbReference>
<dbReference type="InterPro" id="IPR020568">
    <property type="entry name" value="Ribosomal_Su5_D2-typ_SF"/>
</dbReference>
<keyword evidence="2" id="KW-0251">Elongation factor</keyword>
<dbReference type="Gene3D" id="3.30.230.10">
    <property type="match status" value="1"/>
</dbReference>
<dbReference type="SMART" id="SM00838">
    <property type="entry name" value="EFG_C"/>
    <property type="match status" value="1"/>
</dbReference>
<organism evidence="2 3">
    <name type="scientific">Iris pallida</name>
    <name type="common">Sweet iris</name>
    <dbReference type="NCBI Taxonomy" id="29817"/>
    <lineage>
        <taxon>Eukaryota</taxon>
        <taxon>Viridiplantae</taxon>
        <taxon>Streptophyta</taxon>
        <taxon>Embryophyta</taxon>
        <taxon>Tracheophyta</taxon>
        <taxon>Spermatophyta</taxon>
        <taxon>Magnoliopsida</taxon>
        <taxon>Liliopsida</taxon>
        <taxon>Asparagales</taxon>
        <taxon>Iridaceae</taxon>
        <taxon>Iridoideae</taxon>
        <taxon>Irideae</taxon>
        <taxon>Iris</taxon>
    </lineage>
</organism>
<dbReference type="GO" id="GO:1990904">
    <property type="term" value="C:ribonucleoprotein complex"/>
    <property type="evidence" value="ECO:0007669"/>
    <property type="project" value="TreeGrafter"/>
</dbReference>
<dbReference type="GO" id="GO:0042256">
    <property type="term" value="P:cytosolic ribosome assembly"/>
    <property type="evidence" value="ECO:0007669"/>
    <property type="project" value="TreeGrafter"/>
</dbReference>
<dbReference type="Proteomes" id="UP001140949">
    <property type="component" value="Unassembled WGS sequence"/>
</dbReference>
<reference evidence="2" key="2">
    <citation type="submission" date="2023-04" db="EMBL/GenBank/DDBJ databases">
        <authorList>
            <person name="Bruccoleri R.E."/>
            <person name="Oakeley E.J."/>
            <person name="Faust A.-M."/>
            <person name="Dessus-Babus S."/>
            <person name="Altorfer M."/>
            <person name="Burckhardt D."/>
            <person name="Oertli M."/>
            <person name="Naumann U."/>
            <person name="Petersen F."/>
            <person name="Wong J."/>
        </authorList>
    </citation>
    <scope>NUCLEOTIDE SEQUENCE</scope>
    <source>
        <strain evidence="2">GSM-AAB239-AS_SAM_17_03QT</strain>
        <tissue evidence="2">Leaf</tissue>
    </source>
</reference>
<dbReference type="Pfam" id="PF00679">
    <property type="entry name" value="EFG_C"/>
    <property type="match status" value="1"/>
</dbReference>
<dbReference type="InterPro" id="IPR014721">
    <property type="entry name" value="Ribsml_uS5_D2-typ_fold_subgr"/>
</dbReference>
<dbReference type="SUPFAM" id="SSF54980">
    <property type="entry name" value="EF-G C-terminal domain-like"/>
    <property type="match status" value="1"/>
</dbReference>
<dbReference type="PANTHER" id="PTHR42908">
    <property type="entry name" value="TRANSLATION ELONGATION FACTOR-RELATED"/>
    <property type="match status" value="1"/>
</dbReference>
<protein>
    <submittedName>
        <fullName evidence="2">Elongation factor-like GTPase 1 isoform X1</fullName>
    </submittedName>
</protein>
<accession>A0AAX6FGN8</accession>
<dbReference type="GO" id="GO:0003746">
    <property type="term" value="F:translation elongation factor activity"/>
    <property type="evidence" value="ECO:0007669"/>
    <property type="project" value="UniProtKB-KW"/>
</dbReference>
<keyword evidence="2" id="KW-0648">Protein biosynthesis</keyword>
<gene>
    <name evidence="2" type="ORF">M6B38_133945</name>
</gene>